<evidence type="ECO:0000313" key="3">
    <source>
        <dbReference type="EMBL" id="SFI10315.1"/>
    </source>
</evidence>
<feature type="domain" description="Metallo-beta-lactamase" evidence="2">
    <location>
        <begin position="32"/>
        <end position="220"/>
    </location>
</feature>
<dbReference type="GO" id="GO:0017001">
    <property type="term" value="P:antibiotic catabolic process"/>
    <property type="evidence" value="ECO:0007669"/>
    <property type="project" value="UniProtKB-ARBA"/>
</dbReference>
<dbReference type="InterPro" id="IPR036866">
    <property type="entry name" value="RibonucZ/Hydroxyglut_hydro"/>
</dbReference>
<dbReference type="PANTHER" id="PTHR42951:SF4">
    <property type="entry name" value="ACYL-COENZYME A THIOESTERASE MBLAC2"/>
    <property type="match status" value="1"/>
</dbReference>
<dbReference type="OrthoDB" id="9802991at2"/>
<organism evidence="3 4">
    <name type="scientific">Pseudomonas guineae</name>
    <dbReference type="NCBI Taxonomy" id="425504"/>
    <lineage>
        <taxon>Bacteria</taxon>
        <taxon>Pseudomonadati</taxon>
        <taxon>Pseudomonadota</taxon>
        <taxon>Gammaproteobacteria</taxon>
        <taxon>Pseudomonadales</taxon>
        <taxon>Pseudomonadaceae</taxon>
        <taxon>Pseudomonas</taxon>
    </lineage>
</organism>
<comment type="similarity">
    <text evidence="1">Belongs to the metallo-beta-lactamase superfamily. Class-B beta-lactamase family.</text>
</comment>
<dbReference type="RefSeq" id="WP_090240863.1">
    <property type="nucleotide sequence ID" value="NZ_FOQL01000001.1"/>
</dbReference>
<dbReference type="CDD" id="cd07712">
    <property type="entry name" value="MBLAC2-like_MBL-fold"/>
    <property type="match status" value="1"/>
</dbReference>
<evidence type="ECO:0000259" key="2">
    <source>
        <dbReference type="SMART" id="SM00849"/>
    </source>
</evidence>
<proteinExistence type="inferred from homology"/>
<name>A0A1I3FGH7_9PSED</name>
<dbReference type="InterPro" id="IPR001279">
    <property type="entry name" value="Metallo-B-lactamas"/>
</dbReference>
<dbReference type="Pfam" id="PF00753">
    <property type="entry name" value="Lactamase_B"/>
    <property type="match status" value="1"/>
</dbReference>
<evidence type="ECO:0000313" key="4">
    <source>
        <dbReference type="Proteomes" id="UP000243606"/>
    </source>
</evidence>
<sequence length="245" mass="27707">MKIVTRQQWFEVRNLQDGVSLIHEPYIRPFYRCNMWHIQGRERDVLIDSGSGLVSLREELPRLTEKPLLAVASHCHFDHIAGHHEFPERLVHPAEADILAAPNGANTLATAFVGDDMFEAHPDCPLCYAEYRVKPAPATRLIEDGDVLDMGNRVLQVLHTPGHSPGGICLWETKTQTLFSGDILYDGPLIEDAYHSDLDDYARSLARLRELPVRTVHGGHFPSFSGERMRVLIQQWFAAHAHLHA</sequence>
<dbReference type="AlphaFoldDB" id="A0A1I3FGH7"/>
<dbReference type="PANTHER" id="PTHR42951">
    <property type="entry name" value="METALLO-BETA-LACTAMASE DOMAIN-CONTAINING"/>
    <property type="match status" value="1"/>
</dbReference>
<dbReference type="InterPro" id="IPR050855">
    <property type="entry name" value="NDM-1-like"/>
</dbReference>
<dbReference type="SUPFAM" id="SSF56281">
    <property type="entry name" value="Metallo-hydrolase/oxidoreductase"/>
    <property type="match status" value="1"/>
</dbReference>
<dbReference type="SMART" id="SM00849">
    <property type="entry name" value="Lactamase_B"/>
    <property type="match status" value="1"/>
</dbReference>
<dbReference type="Proteomes" id="UP000243606">
    <property type="component" value="Unassembled WGS sequence"/>
</dbReference>
<evidence type="ECO:0000256" key="1">
    <source>
        <dbReference type="ARBA" id="ARBA00005250"/>
    </source>
</evidence>
<keyword evidence="4" id="KW-1185">Reference proteome</keyword>
<accession>A0A1I3FGH7</accession>
<gene>
    <name evidence="3" type="ORF">SAMN05216206_1449</name>
</gene>
<reference evidence="4" key="1">
    <citation type="submission" date="2016-10" db="EMBL/GenBank/DDBJ databases">
        <authorList>
            <person name="Varghese N."/>
            <person name="Submissions S."/>
        </authorList>
    </citation>
    <scope>NUCLEOTIDE SEQUENCE [LARGE SCALE GENOMIC DNA]</scope>
    <source>
        <strain evidence="4">LMG 24016</strain>
    </source>
</reference>
<dbReference type="STRING" id="425504.SAMN05216206_1449"/>
<dbReference type="EMBL" id="FOQL01000001">
    <property type="protein sequence ID" value="SFI10315.1"/>
    <property type="molecule type" value="Genomic_DNA"/>
</dbReference>
<protein>
    <submittedName>
        <fullName evidence="3">Glyoxylase, beta-lactamase superfamily II</fullName>
    </submittedName>
</protein>
<dbReference type="Gene3D" id="3.60.15.10">
    <property type="entry name" value="Ribonuclease Z/Hydroxyacylglutathione hydrolase-like"/>
    <property type="match status" value="1"/>
</dbReference>